<dbReference type="PANTHER" id="PTHR33154:SF18">
    <property type="entry name" value="ARSENICAL RESISTANCE OPERON REPRESSOR"/>
    <property type="match status" value="1"/>
</dbReference>
<comment type="caution">
    <text evidence="5">The sequence shown here is derived from an EMBL/GenBank/DDBJ whole genome shotgun (WGS) entry which is preliminary data.</text>
</comment>
<dbReference type="NCBIfam" id="NF033788">
    <property type="entry name" value="HTH_metalloreg"/>
    <property type="match status" value="1"/>
</dbReference>
<dbReference type="InterPro" id="IPR036390">
    <property type="entry name" value="WH_DNA-bd_sf"/>
</dbReference>
<evidence type="ECO:0000256" key="3">
    <source>
        <dbReference type="ARBA" id="ARBA00023163"/>
    </source>
</evidence>
<dbReference type="GO" id="GO:0003700">
    <property type="term" value="F:DNA-binding transcription factor activity"/>
    <property type="evidence" value="ECO:0007669"/>
    <property type="project" value="InterPro"/>
</dbReference>
<dbReference type="InterPro" id="IPR036388">
    <property type="entry name" value="WH-like_DNA-bd_sf"/>
</dbReference>
<dbReference type="CDD" id="cd00090">
    <property type="entry name" value="HTH_ARSR"/>
    <property type="match status" value="1"/>
</dbReference>
<sequence>MTVFKALGDATRVEIVALLAEAREPVCACDIEGHFELAQATVSHHLKILREAGVLASERRGTWIFYSLEPTALDRLNEFATLLDR</sequence>
<dbReference type="Proteomes" id="UP000238823">
    <property type="component" value="Unassembled WGS sequence"/>
</dbReference>
<dbReference type="PRINTS" id="PR00778">
    <property type="entry name" value="HTHARSR"/>
</dbReference>
<dbReference type="InterPro" id="IPR051081">
    <property type="entry name" value="HTH_MetalResp_TranReg"/>
</dbReference>
<accession>A0A2S9YTS5</accession>
<evidence type="ECO:0000313" key="5">
    <source>
        <dbReference type="EMBL" id="PRQ08480.1"/>
    </source>
</evidence>
<evidence type="ECO:0000259" key="4">
    <source>
        <dbReference type="PROSITE" id="PS50987"/>
    </source>
</evidence>
<keyword evidence="2" id="KW-0238">DNA-binding</keyword>
<dbReference type="EMBL" id="PVNL01000041">
    <property type="protein sequence ID" value="PRQ08480.1"/>
    <property type="molecule type" value="Genomic_DNA"/>
</dbReference>
<dbReference type="Gene3D" id="1.10.10.10">
    <property type="entry name" value="Winged helix-like DNA-binding domain superfamily/Winged helix DNA-binding domain"/>
    <property type="match status" value="1"/>
</dbReference>
<dbReference type="PROSITE" id="PS50987">
    <property type="entry name" value="HTH_ARSR_2"/>
    <property type="match status" value="1"/>
</dbReference>
<dbReference type="SUPFAM" id="SSF46785">
    <property type="entry name" value="Winged helix' DNA-binding domain"/>
    <property type="match status" value="1"/>
</dbReference>
<evidence type="ECO:0000256" key="2">
    <source>
        <dbReference type="ARBA" id="ARBA00023125"/>
    </source>
</evidence>
<dbReference type="AlphaFoldDB" id="A0A2S9YTS5"/>
<dbReference type="PANTHER" id="PTHR33154">
    <property type="entry name" value="TRANSCRIPTIONAL REGULATOR, ARSR FAMILY"/>
    <property type="match status" value="1"/>
</dbReference>
<reference evidence="5 6" key="1">
    <citation type="submission" date="2018-03" db="EMBL/GenBank/DDBJ databases">
        <title>Draft Genome Sequences of the Obligatory Marine Myxobacteria Enhygromyxa salina SWB007.</title>
        <authorList>
            <person name="Poehlein A."/>
            <person name="Moghaddam J.A."/>
            <person name="Harms H."/>
            <person name="Alanjari M."/>
            <person name="Koenig G.M."/>
            <person name="Daniel R."/>
            <person name="Schaeberle T.F."/>
        </authorList>
    </citation>
    <scope>NUCLEOTIDE SEQUENCE [LARGE SCALE GENOMIC DNA]</scope>
    <source>
        <strain evidence="5 6">SWB007</strain>
    </source>
</reference>
<name>A0A2S9YTS5_9BACT</name>
<dbReference type="InterPro" id="IPR011991">
    <property type="entry name" value="ArsR-like_HTH"/>
</dbReference>
<dbReference type="SMART" id="SM00418">
    <property type="entry name" value="HTH_ARSR"/>
    <property type="match status" value="1"/>
</dbReference>
<dbReference type="GO" id="GO:0003677">
    <property type="term" value="F:DNA binding"/>
    <property type="evidence" value="ECO:0007669"/>
    <property type="project" value="UniProtKB-KW"/>
</dbReference>
<gene>
    <name evidence="5" type="primary">sdpR_1</name>
    <name evidence="5" type="ORF">ENSA7_17660</name>
</gene>
<evidence type="ECO:0000256" key="1">
    <source>
        <dbReference type="ARBA" id="ARBA00023015"/>
    </source>
</evidence>
<organism evidence="5 6">
    <name type="scientific">Enhygromyxa salina</name>
    <dbReference type="NCBI Taxonomy" id="215803"/>
    <lineage>
        <taxon>Bacteria</taxon>
        <taxon>Pseudomonadati</taxon>
        <taxon>Myxococcota</taxon>
        <taxon>Polyangia</taxon>
        <taxon>Nannocystales</taxon>
        <taxon>Nannocystaceae</taxon>
        <taxon>Enhygromyxa</taxon>
    </lineage>
</organism>
<protein>
    <submittedName>
        <fullName evidence="5">Transcriptional repressor SdpR</fullName>
    </submittedName>
</protein>
<keyword evidence="1" id="KW-0805">Transcription regulation</keyword>
<dbReference type="Pfam" id="PF01022">
    <property type="entry name" value="HTH_5"/>
    <property type="match status" value="1"/>
</dbReference>
<evidence type="ECO:0000313" key="6">
    <source>
        <dbReference type="Proteomes" id="UP000238823"/>
    </source>
</evidence>
<feature type="domain" description="HTH arsR-type" evidence="4">
    <location>
        <begin position="1"/>
        <end position="85"/>
    </location>
</feature>
<proteinExistence type="predicted"/>
<keyword evidence="3" id="KW-0804">Transcription</keyword>
<dbReference type="InterPro" id="IPR001845">
    <property type="entry name" value="HTH_ArsR_DNA-bd_dom"/>
</dbReference>